<evidence type="ECO:0000256" key="6">
    <source>
        <dbReference type="SAM" id="MobiDB-lite"/>
    </source>
</evidence>
<feature type="transmembrane region" description="Helical" evidence="7">
    <location>
        <begin position="72"/>
        <end position="91"/>
    </location>
</feature>
<feature type="transmembrane region" description="Helical" evidence="7">
    <location>
        <begin position="103"/>
        <end position="123"/>
    </location>
</feature>
<dbReference type="Proteomes" id="UP001278766">
    <property type="component" value="Unassembled WGS sequence"/>
</dbReference>
<evidence type="ECO:0000256" key="7">
    <source>
        <dbReference type="SAM" id="Phobius"/>
    </source>
</evidence>
<evidence type="ECO:0000256" key="4">
    <source>
        <dbReference type="ARBA" id="ARBA00023136"/>
    </source>
</evidence>
<evidence type="ECO:0000256" key="3">
    <source>
        <dbReference type="ARBA" id="ARBA00022989"/>
    </source>
</evidence>
<dbReference type="GeneID" id="87840665"/>
<dbReference type="InterPro" id="IPR052337">
    <property type="entry name" value="SAT4-like"/>
</dbReference>
<feature type="domain" description="Rhodopsin" evidence="8">
    <location>
        <begin position="87"/>
        <end position="324"/>
    </location>
</feature>
<reference evidence="9" key="2">
    <citation type="submission" date="2023-06" db="EMBL/GenBank/DDBJ databases">
        <authorList>
            <consortium name="Lawrence Berkeley National Laboratory"/>
            <person name="Haridas S."/>
            <person name="Hensen N."/>
            <person name="Bonometti L."/>
            <person name="Westerberg I."/>
            <person name="Brannstrom I.O."/>
            <person name="Guillou S."/>
            <person name="Cros-Aarteil S."/>
            <person name="Calhoun S."/>
            <person name="Kuo A."/>
            <person name="Mondo S."/>
            <person name="Pangilinan J."/>
            <person name="Riley R."/>
            <person name="Labutti K."/>
            <person name="Andreopoulos B."/>
            <person name="Lipzen A."/>
            <person name="Chen C."/>
            <person name="Yanf M."/>
            <person name="Daum C."/>
            <person name="Ng V."/>
            <person name="Clum A."/>
            <person name="Steindorff A."/>
            <person name="Ohm R."/>
            <person name="Martin F."/>
            <person name="Silar P."/>
            <person name="Natvig D."/>
            <person name="Lalanne C."/>
            <person name="Gautier V."/>
            <person name="Ament-Velasquez S.L."/>
            <person name="Kruys A."/>
            <person name="Hutchinson M.I."/>
            <person name="Powell A.J."/>
            <person name="Barry K."/>
            <person name="Miller A.N."/>
            <person name="Grigoriev I.V."/>
            <person name="Debuchy R."/>
            <person name="Gladieux P."/>
            <person name="Thoren M.H."/>
            <person name="Johannesson H."/>
        </authorList>
    </citation>
    <scope>NUCLEOTIDE SEQUENCE</scope>
    <source>
        <strain evidence="9">CBS 168.71</strain>
    </source>
</reference>
<dbReference type="PANTHER" id="PTHR33048">
    <property type="entry name" value="PTH11-LIKE INTEGRAL MEMBRANE PROTEIN (AFU_ORTHOLOGUE AFUA_5G11245)"/>
    <property type="match status" value="1"/>
</dbReference>
<organism evidence="9 10">
    <name type="scientific">Chaetomium fimeti</name>
    <dbReference type="NCBI Taxonomy" id="1854472"/>
    <lineage>
        <taxon>Eukaryota</taxon>
        <taxon>Fungi</taxon>
        <taxon>Dikarya</taxon>
        <taxon>Ascomycota</taxon>
        <taxon>Pezizomycotina</taxon>
        <taxon>Sordariomycetes</taxon>
        <taxon>Sordariomycetidae</taxon>
        <taxon>Sordariales</taxon>
        <taxon>Chaetomiaceae</taxon>
        <taxon>Chaetomium</taxon>
    </lineage>
</organism>
<name>A0AAE0HEX4_9PEZI</name>
<evidence type="ECO:0000256" key="1">
    <source>
        <dbReference type="ARBA" id="ARBA00004141"/>
    </source>
</evidence>
<comment type="similarity">
    <text evidence="5">Belongs to the SAT4 family.</text>
</comment>
<feature type="transmembrane region" description="Helical" evidence="7">
    <location>
        <begin position="262"/>
        <end position="280"/>
    </location>
</feature>
<feature type="transmembrane region" description="Helical" evidence="7">
    <location>
        <begin position="300"/>
        <end position="323"/>
    </location>
</feature>
<dbReference type="EMBL" id="JAUEPN010000004">
    <property type="protein sequence ID" value="KAK3295299.1"/>
    <property type="molecule type" value="Genomic_DNA"/>
</dbReference>
<comment type="subcellular location">
    <subcellularLocation>
        <location evidence="1">Membrane</location>
        <topology evidence="1">Multi-pass membrane protein</topology>
    </subcellularLocation>
</comment>
<accession>A0AAE0HEX4</accession>
<feature type="transmembrane region" description="Helical" evidence="7">
    <location>
        <begin position="228"/>
        <end position="250"/>
    </location>
</feature>
<gene>
    <name evidence="9" type="ORF">B0H64DRAFT_394941</name>
</gene>
<keyword evidence="2 7" id="KW-0812">Transmembrane</keyword>
<evidence type="ECO:0000313" key="10">
    <source>
        <dbReference type="Proteomes" id="UP001278766"/>
    </source>
</evidence>
<evidence type="ECO:0000256" key="2">
    <source>
        <dbReference type="ARBA" id="ARBA00022692"/>
    </source>
</evidence>
<reference evidence="9" key="1">
    <citation type="journal article" date="2023" name="Mol. Phylogenet. Evol.">
        <title>Genome-scale phylogeny and comparative genomics of the fungal order Sordariales.</title>
        <authorList>
            <person name="Hensen N."/>
            <person name="Bonometti L."/>
            <person name="Westerberg I."/>
            <person name="Brannstrom I.O."/>
            <person name="Guillou S."/>
            <person name="Cros-Aarteil S."/>
            <person name="Calhoun S."/>
            <person name="Haridas S."/>
            <person name="Kuo A."/>
            <person name="Mondo S."/>
            <person name="Pangilinan J."/>
            <person name="Riley R."/>
            <person name="LaButti K."/>
            <person name="Andreopoulos B."/>
            <person name="Lipzen A."/>
            <person name="Chen C."/>
            <person name="Yan M."/>
            <person name="Daum C."/>
            <person name="Ng V."/>
            <person name="Clum A."/>
            <person name="Steindorff A."/>
            <person name="Ohm R.A."/>
            <person name="Martin F."/>
            <person name="Silar P."/>
            <person name="Natvig D.O."/>
            <person name="Lalanne C."/>
            <person name="Gautier V."/>
            <person name="Ament-Velasquez S.L."/>
            <person name="Kruys A."/>
            <person name="Hutchinson M.I."/>
            <person name="Powell A.J."/>
            <person name="Barry K."/>
            <person name="Miller A.N."/>
            <person name="Grigoriev I.V."/>
            <person name="Debuchy R."/>
            <person name="Gladieux P."/>
            <person name="Hiltunen Thoren M."/>
            <person name="Johannesson H."/>
        </authorList>
    </citation>
    <scope>NUCLEOTIDE SEQUENCE</scope>
    <source>
        <strain evidence="9">CBS 168.71</strain>
    </source>
</reference>
<evidence type="ECO:0000259" key="8">
    <source>
        <dbReference type="Pfam" id="PF20684"/>
    </source>
</evidence>
<dbReference type="InterPro" id="IPR049326">
    <property type="entry name" value="Rhodopsin_dom_fungi"/>
</dbReference>
<sequence>MKLAAGVVLPRKPDFGAASHVIRSLGPASLAAGQHTRPRPGLVLHPMPLAQRFTEEELALLPHEDRGRDLLGVHWGLTAAATVFLLLRLYCKFFIKRNLWWDDWILIASWFTILATDTLTTILVRQFGLGRHSYDLNIYDPPLFTVLINSRATTTLTSLAWTKTGFAVALLRLTNGRTKAFVWFIIISINITLGFSAAVPFIQCQPLAKAWHGQLPGTCWAPGVGTKIWIGTGAYSALVDFILAALPWTFLYRLMLRKKEKIGILVAMSMGVVAGAVAIVKCVQLPRLGQGDAFYEVDLFAWDIAESTVTMMAACIPALRVLLRDVKQSSVSGGRSIALSQFSMSFMSTRMGRNLDGDIEVVQGGTRLSKEDTTLSSYGRTRHSGAGEGTGGRYSYTDHGRGARHHYIPMD</sequence>
<dbReference type="RefSeq" id="XP_062658813.1">
    <property type="nucleotide sequence ID" value="XM_062803717.1"/>
</dbReference>
<evidence type="ECO:0000313" key="9">
    <source>
        <dbReference type="EMBL" id="KAK3295299.1"/>
    </source>
</evidence>
<dbReference type="PANTHER" id="PTHR33048:SF42">
    <property type="entry name" value="INTEGRAL MEMBRANE PROTEIN"/>
    <property type="match status" value="1"/>
</dbReference>
<feature type="region of interest" description="Disordered" evidence="6">
    <location>
        <begin position="372"/>
        <end position="398"/>
    </location>
</feature>
<keyword evidence="4 7" id="KW-0472">Membrane</keyword>
<dbReference type="GO" id="GO:0016020">
    <property type="term" value="C:membrane"/>
    <property type="evidence" value="ECO:0007669"/>
    <property type="project" value="UniProtKB-SubCell"/>
</dbReference>
<keyword evidence="3 7" id="KW-1133">Transmembrane helix</keyword>
<feature type="transmembrane region" description="Helical" evidence="7">
    <location>
        <begin position="181"/>
        <end position="202"/>
    </location>
</feature>
<comment type="caution">
    <text evidence="9">The sequence shown here is derived from an EMBL/GenBank/DDBJ whole genome shotgun (WGS) entry which is preliminary data.</text>
</comment>
<proteinExistence type="inferred from homology"/>
<protein>
    <recommendedName>
        <fullName evidence="8">Rhodopsin domain-containing protein</fullName>
    </recommendedName>
</protein>
<dbReference type="AlphaFoldDB" id="A0AAE0HEX4"/>
<dbReference type="Pfam" id="PF20684">
    <property type="entry name" value="Fung_rhodopsin"/>
    <property type="match status" value="1"/>
</dbReference>
<evidence type="ECO:0000256" key="5">
    <source>
        <dbReference type="ARBA" id="ARBA00038359"/>
    </source>
</evidence>
<keyword evidence="10" id="KW-1185">Reference proteome</keyword>